<dbReference type="PANTHER" id="PTHR33116">
    <property type="entry name" value="REVERSE TRANSCRIPTASE ZINC-BINDING DOMAIN-CONTAINING PROTEIN-RELATED-RELATED"/>
    <property type="match status" value="1"/>
</dbReference>
<comment type="caution">
    <text evidence="2">The sequence shown here is derived from an EMBL/GenBank/DDBJ whole genome shotgun (WGS) entry which is preliminary data.</text>
</comment>
<dbReference type="Proteomes" id="UP001210211">
    <property type="component" value="Unassembled WGS sequence"/>
</dbReference>
<reference evidence="2 3" key="1">
    <citation type="journal article" date="2022" name="Cell">
        <title>Repeat-based holocentromeres influence genome architecture and karyotype evolution.</title>
        <authorList>
            <person name="Hofstatter P.G."/>
            <person name="Thangavel G."/>
            <person name="Lux T."/>
            <person name="Neumann P."/>
            <person name="Vondrak T."/>
            <person name="Novak P."/>
            <person name="Zhang M."/>
            <person name="Costa L."/>
            <person name="Castellani M."/>
            <person name="Scott A."/>
            <person name="Toegelov H."/>
            <person name="Fuchs J."/>
            <person name="Mata-Sucre Y."/>
            <person name="Dias Y."/>
            <person name="Vanzela A.L.L."/>
            <person name="Huettel B."/>
            <person name="Almeida C.C.S."/>
            <person name="Simkova H."/>
            <person name="Souza G."/>
            <person name="Pedrosa-Harand A."/>
            <person name="Macas J."/>
            <person name="Mayer K.F.X."/>
            <person name="Houben A."/>
            <person name="Marques A."/>
        </authorList>
    </citation>
    <scope>NUCLEOTIDE SEQUENCE [LARGE SCALE GENOMIC DNA]</scope>
    <source>
        <strain evidence="2">RhyTen1mFocal</strain>
    </source>
</reference>
<accession>A0AAD5WBV2</accession>
<evidence type="ECO:0000259" key="1">
    <source>
        <dbReference type="Pfam" id="PF13966"/>
    </source>
</evidence>
<keyword evidence="3" id="KW-1185">Reference proteome</keyword>
<protein>
    <recommendedName>
        <fullName evidence="1">Reverse transcriptase zinc-binding domain-containing protein</fullName>
    </recommendedName>
</protein>
<dbReference type="InterPro" id="IPR026960">
    <property type="entry name" value="RVT-Znf"/>
</dbReference>
<dbReference type="AlphaFoldDB" id="A0AAD5WBV2"/>
<evidence type="ECO:0000313" key="2">
    <source>
        <dbReference type="EMBL" id="KAJ3684168.1"/>
    </source>
</evidence>
<organism evidence="2 3">
    <name type="scientific">Rhynchospora tenuis</name>
    <dbReference type="NCBI Taxonomy" id="198213"/>
    <lineage>
        <taxon>Eukaryota</taxon>
        <taxon>Viridiplantae</taxon>
        <taxon>Streptophyta</taxon>
        <taxon>Embryophyta</taxon>
        <taxon>Tracheophyta</taxon>
        <taxon>Spermatophyta</taxon>
        <taxon>Magnoliopsida</taxon>
        <taxon>Liliopsida</taxon>
        <taxon>Poales</taxon>
        <taxon>Cyperaceae</taxon>
        <taxon>Cyperoideae</taxon>
        <taxon>Rhynchosporeae</taxon>
        <taxon>Rhynchospora</taxon>
    </lineage>
</organism>
<evidence type="ECO:0000313" key="3">
    <source>
        <dbReference type="Proteomes" id="UP001210211"/>
    </source>
</evidence>
<proteinExistence type="predicted"/>
<dbReference type="EMBL" id="JAMRDG010000002">
    <property type="protein sequence ID" value="KAJ3684168.1"/>
    <property type="molecule type" value="Genomic_DNA"/>
</dbReference>
<sequence length="400" mass="47024">MSILGMPRKIQKEIDKIRAGFLWHNGSRKRYHLLRWDSVCRSKQEGGLGILNMKQINLALLSKWAWRFRDPNCLGWWKDILLDKYARIRSKAKWSQLWKYINDLEQILKINRMNIVGNGRSVLFWEDTWIDDKPLKIDYSSLYNICSNTKCTVAEALSSNFAVIQFNRQLSHVQRDMLCHLQQKLCTVHLTLAPDQVCWVGGTNGKFSTKNVYRWLDFGGIKINWYQQIWDLTIPLKIKIFLVMLSRNRILTKVNLRKRGWEGSTSCEICGAQETLQHLFFSCYPQYKLWQWGLAKFDYNCQINSLSDLGHMIVHIDIAERTPFKIICAAVLWNCWLHRNDLCFRNGTVKSMRQQGLAILSTLHYWNGMWSDKVRAVMKELMPVLEELPLQLTLDDTTMP</sequence>
<dbReference type="Pfam" id="PF13966">
    <property type="entry name" value="zf-RVT"/>
    <property type="match status" value="1"/>
</dbReference>
<gene>
    <name evidence="2" type="ORF">LUZ61_013332</name>
</gene>
<feature type="domain" description="Reverse transcriptase zinc-binding" evidence="1">
    <location>
        <begin position="207"/>
        <end position="290"/>
    </location>
</feature>
<name>A0AAD5WBV2_9POAL</name>
<dbReference type="PANTHER" id="PTHR33116:SF75">
    <property type="entry name" value="RIBONUCLEASE H PROTEIN"/>
    <property type="match status" value="1"/>
</dbReference>